<dbReference type="EMBL" id="JASPKY010000439">
    <property type="protein sequence ID" value="KAK9700354.1"/>
    <property type="molecule type" value="Genomic_DNA"/>
</dbReference>
<dbReference type="AlphaFoldDB" id="A0AAW1JAE5"/>
<comment type="caution">
    <text evidence="1">The sequence shown here is derived from an EMBL/GenBank/DDBJ whole genome shotgun (WGS) entry which is preliminary data.</text>
</comment>
<accession>A0AAW1JAE5</accession>
<gene>
    <name evidence="1" type="ORF">QE152_g31308</name>
</gene>
<keyword evidence="2" id="KW-1185">Reference proteome</keyword>
<sequence>MIENDDMIGNTITLLPPVNAIDDVTDEDSGDEDFVNMNNLPASLMQSKVEVSSKYNSDNHWDLEDDTPLAQIKENLSVSVKKAKNIYKSIIM</sequence>
<reference evidence="1 2" key="1">
    <citation type="journal article" date="2024" name="BMC Genomics">
        <title>De novo assembly and annotation of Popillia japonica's genome with initial clues to its potential as an invasive pest.</title>
        <authorList>
            <person name="Cucini C."/>
            <person name="Boschi S."/>
            <person name="Funari R."/>
            <person name="Cardaioli E."/>
            <person name="Iannotti N."/>
            <person name="Marturano G."/>
            <person name="Paoli F."/>
            <person name="Bruttini M."/>
            <person name="Carapelli A."/>
            <person name="Frati F."/>
            <person name="Nardi F."/>
        </authorList>
    </citation>
    <scope>NUCLEOTIDE SEQUENCE [LARGE SCALE GENOMIC DNA]</scope>
    <source>
        <strain evidence="1">DMR45628</strain>
    </source>
</reference>
<organism evidence="1 2">
    <name type="scientific">Popillia japonica</name>
    <name type="common">Japanese beetle</name>
    <dbReference type="NCBI Taxonomy" id="7064"/>
    <lineage>
        <taxon>Eukaryota</taxon>
        <taxon>Metazoa</taxon>
        <taxon>Ecdysozoa</taxon>
        <taxon>Arthropoda</taxon>
        <taxon>Hexapoda</taxon>
        <taxon>Insecta</taxon>
        <taxon>Pterygota</taxon>
        <taxon>Neoptera</taxon>
        <taxon>Endopterygota</taxon>
        <taxon>Coleoptera</taxon>
        <taxon>Polyphaga</taxon>
        <taxon>Scarabaeiformia</taxon>
        <taxon>Scarabaeidae</taxon>
        <taxon>Rutelinae</taxon>
        <taxon>Popillia</taxon>
    </lineage>
</organism>
<evidence type="ECO:0000313" key="1">
    <source>
        <dbReference type="EMBL" id="KAK9700354.1"/>
    </source>
</evidence>
<proteinExistence type="predicted"/>
<dbReference type="Proteomes" id="UP001458880">
    <property type="component" value="Unassembled WGS sequence"/>
</dbReference>
<protein>
    <submittedName>
        <fullName evidence="1">Uncharacterized protein</fullName>
    </submittedName>
</protein>
<name>A0AAW1JAE5_POPJA</name>
<evidence type="ECO:0000313" key="2">
    <source>
        <dbReference type="Proteomes" id="UP001458880"/>
    </source>
</evidence>